<dbReference type="EMBL" id="CAJJDN010000082">
    <property type="protein sequence ID" value="CAD8104446.1"/>
    <property type="molecule type" value="Genomic_DNA"/>
</dbReference>
<proteinExistence type="predicted"/>
<keyword evidence="2" id="KW-1185">Reference proteome</keyword>
<evidence type="ECO:0000313" key="2">
    <source>
        <dbReference type="Proteomes" id="UP000692954"/>
    </source>
</evidence>
<name>A0A8S1PN47_9CILI</name>
<organism evidence="1 2">
    <name type="scientific">Paramecium sonneborni</name>
    <dbReference type="NCBI Taxonomy" id="65129"/>
    <lineage>
        <taxon>Eukaryota</taxon>
        <taxon>Sar</taxon>
        <taxon>Alveolata</taxon>
        <taxon>Ciliophora</taxon>
        <taxon>Intramacronucleata</taxon>
        <taxon>Oligohymenophorea</taxon>
        <taxon>Peniculida</taxon>
        <taxon>Parameciidae</taxon>
        <taxon>Paramecium</taxon>
    </lineage>
</organism>
<protein>
    <submittedName>
        <fullName evidence="1">Uncharacterized protein</fullName>
    </submittedName>
</protein>
<accession>A0A8S1PN47</accession>
<sequence length="82" mass="10105">MIRRVYLIQELEESLARDIEKYQNFLQEQQIIRENLVINELKKFDIKIFQELENRFKIGKNIMWVYKELQIFEQDIEGALKV</sequence>
<dbReference type="AlphaFoldDB" id="A0A8S1PN47"/>
<comment type="caution">
    <text evidence="1">The sequence shown here is derived from an EMBL/GenBank/DDBJ whole genome shotgun (WGS) entry which is preliminary data.</text>
</comment>
<dbReference type="Proteomes" id="UP000692954">
    <property type="component" value="Unassembled WGS sequence"/>
</dbReference>
<gene>
    <name evidence="1" type="ORF">PSON_ATCC_30995.1.T0820120</name>
</gene>
<evidence type="ECO:0000313" key="1">
    <source>
        <dbReference type="EMBL" id="CAD8104446.1"/>
    </source>
</evidence>
<reference evidence="1" key="1">
    <citation type="submission" date="2021-01" db="EMBL/GenBank/DDBJ databases">
        <authorList>
            <consortium name="Genoscope - CEA"/>
            <person name="William W."/>
        </authorList>
    </citation>
    <scope>NUCLEOTIDE SEQUENCE</scope>
</reference>